<dbReference type="GO" id="GO:0006122">
    <property type="term" value="P:mitochondrial electron transport, ubiquinol to cytochrome c"/>
    <property type="evidence" value="ECO:0007669"/>
    <property type="project" value="InterPro"/>
</dbReference>
<evidence type="ECO:0000256" key="9">
    <source>
        <dbReference type="SAM" id="MobiDB-lite"/>
    </source>
</evidence>
<dbReference type="GO" id="GO:0005743">
    <property type="term" value="C:mitochondrial inner membrane"/>
    <property type="evidence" value="ECO:0007669"/>
    <property type="project" value="UniProtKB-SubCell"/>
</dbReference>
<keyword evidence="7" id="KW-0496">Mitochondrion</keyword>
<dbReference type="PANTHER" id="PTHR15336">
    <property type="entry name" value="UBIQUINOL-CYTOCHROME C REDUCTASE COMPLEX 7.8 KDA PROTEIN"/>
    <property type="match status" value="1"/>
</dbReference>
<dbReference type="Ensembl" id="ENSPANT00000063865.1">
    <property type="protein sequence ID" value="ENSPANP00000056685.1"/>
    <property type="gene ID" value="ENSPANG00000024429.3"/>
</dbReference>
<evidence type="ECO:0000256" key="6">
    <source>
        <dbReference type="ARBA" id="ARBA00022982"/>
    </source>
</evidence>
<keyword evidence="5" id="KW-0999">Mitochondrion inner membrane</keyword>
<feature type="domain" description="Ubiquinol-cytochrome C reductase hinge" evidence="10">
    <location>
        <begin position="114"/>
        <end position="176"/>
    </location>
</feature>
<dbReference type="Gene3D" id="1.10.287.20">
    <property type="entry name" value="Ubiquinol-cytochrome C reductase hinge domain"/>
    <property type="match status" value="1"/>
</dbReference>
<evidence type="ECO:0000256" key="1">
    <source>
        <dbReference type="ARBA" id="ARBA00004137"/>
    </source>
</evidence>
<keyword evidence="12" id="KW-1185">Reference proteome</keyword>
<reference evidence="11" key="2">
    <citation type="submission" date="2025-08" db="UniProtKB">
        <authorList>
            <consortium name="Ensembl"/>
        </authorList>
    </citation>
    <scope>IDENTIFICATION</scope>
</reference>
<accession>A0A8I5NRK7</accession>
<keyword evidence="8" id="KW-0472">Membrane</keyword>
<keyword evidence="3" id="KW-0813">Transport</keyword>
<name>A0A8I5NRK7_PAPAN</name>
<dbReference type="GeneTree" id="ENSGT00940000161237"/>
<dbReference type="InterPro" id="IPR023184">
    <property type="entry name" value="Ubol_cytC_Rdtase_hinge_dom"/>
</dbReference>
<protein>
    <submittedName>
        <fullName evidence="11">Fatty acid amide hydrolase</fullName>
    </submittedName>
</protein>
<gene>
    <name evidence="11" type="primary">FAAH</name>
</gene>
<evidence type="ECO:0000313" key="12">
    <source>
        <dbReference type="Proteomes" id="UP000028761"/>
    </source>
</evidence>
<feature type="region of interest" description="Disordered" evidence="9">
    <location>
        <begin position="1"/>
        <end position="22"/>
    </location>
</feature>
<evidence type="ECO:0000256" key="2">
    <source>
        <dbReference type="ARBA" id="ARBA00006498"/>
    </source>
</evidence>
<dbReference type="SUPFAM" id="SSF81531">
    <property type="entry name" value="Non-heme 11 kDa protein of cytochrome bc1 complex (Ubiquinol-cytochrome c reductase)"/>
    <property type="match status" value="1"/>
</dbReference>
<dbReference type="PANTHER" id="PTHR15336:SF0">
    <property type="entry name" value="CYTOCHROME B-C1 COMPLEX SUBUNIT 6, MITOCHONDRIAL"/>
    <property type="match status" value="1"/>
</dbReference>
<evidence type="ECO:0000256" key="4">
    <source>
        <dbReference type="ARBA" id="ARBA00022660"/>
    </source>
</evidence>
<evidence type="ECO:0000256" key="7">
    <source>
        <dbReference type="ARBA" id="ARBA00023128"/>
    </source>
</evidence>
<dbReference type="InterPro" id="IPR036811">
    <property type="entry name" value="Ubol_cytC_Rdtase_hinge_dom_sf"/>
</dbReference>
<sequence length="237" mass="26342">MGLEDERKMLTESGDPEEEEEEEEELVIGLRLSVHTGNLGRQECETFPYYLASELNGRPHSAISGGSVALPAGLLHGNSEAAPWFGGCVNQSICVWWVSAKNPHFVVFLFLHQDPLTTVREQCEQLEKCVKARERLELCDERVSSRSRTQEDCTEELFDFLHARDHCLLMLLFSQLLCVGSRGLKPTVTKCLCTGIGLGSLAYMLPCATPLKQGTCPGFLLMAKLPLMLASLSYTKF</sequence>
<feature type="compositionally biased region" description="Basic and acidic residues" evidence="9">
    <location>
        <begin position="1"/>
        <end position="10"/>
    </location>
</feature>
<comment type="similarity">
    <text evidence="2">Belongs to the UQCRH/QCR6 family.</text>
</comment>
<comment type="subcellular location">
    <subcellularLocation>
        <location evidence="1">Mitochondrion inner membrane</location>
        <topology evidence="1">Peripheral membrane protein</topology>
        <orientation evidence="1">Intermembrane side</orientation>
    </subcellularLocation>
</comment>
<evidence type="ECO:0000256" key="3">
    <source>
        <dbReference type="ARBA" id="ARBA00022448"/>
    </source>
</evidence>
<organism evidence="11 12">
    <name type="scientific">Papio anubis</name>
    <name type="common">Olive baboon</name>
    <dbReference type="NCBI Taxonomy" id="9555"/>
    <lineage>
        <taxon>Eukaryota</taxon>
        <taxon>Metazoa</taxon>
        <taxon>Chordata</taxon>
        <taxon>Craniata</taxon>
        <taxon>Vertebrata</taxon>
        <taxon>Euteleostomi</taxon>
        <taxon>Mammalia</taxon>
        <taxon>Eutheria</taxon>
        <taxon>Euarchontoglires</taxon>
        <taxon>Primates</taxon>
        <taxon>Haplorrhini</taxon>
        <taxon>Catarrhini</taxon>
        <taxon>Cercopithecidae</taxon>
        <taxon>Cercopithecinae</taxon>
        <taxon>Papio</taxon>
    </lineage>
</organism>
<evidence type="ECO:0000256" key="8">
    <source>
        <dbReference type="ARBA" id="ARBA00023136"/>
    </source>
</evidence>
<evidence type="ECO:0000259" key="10">
    <source>
        <dbReference type="Pfam" id="PF02320"/>
    </source>
</evidence>
<reference evidence="11 12" key="1">
    <citation type="submission" date="2012-03" db="EMBL/GenBank/DDBJ databases">
        <title>Whole Genome Assembly of Papio anubis.</title>
        <authorList>
            <person name="Liu Y.L."/>
            <person name="Abraham K.A."/>
            <person name="Akbar H.A."/>
            <person name="Ali S.A."/>
            <person name="Anosike U.A."/>
            <person name="Aqrawi P.A."/>
            <person name="Arias F.A."/>
            <person name="Attaway T.A."/>
            <person name="Awwad R.A."/>
            <person name="Babu C.B."/>
            <person name="Bandaranaike D.B."/>
            <person name="Battles P.B."/>
            <person name="Bell A.B."/>
            <person name="Beltran B.B."/>
            <person name="Berhane-Mersha D.B."/>
            <person name="Bess C.B."/>
            <person name="Bickham C.B."/>
            <person name="Bolden T.B."/>
            <person name="Carter K.C."/>
            <person name="Chau D.C."/>
            <person name="Chavez A.C."/>
            <person name="Clerc-Blankenburg K.C."/>
            <person name="Coyle M.C."/>
            <person name="Dao M.D."/>
            <person name="Davila M.L.D."/>
            <person name="Davy-Carroll L.D."/>
            <person name="Denson S.D."/>
            <person name="Dinh H.D."/>
            <person name="Fernandez S.F."/>
            <person name="Fernando P.F."/>
            <person name="Forbes L.F."/>
            <person name="Francis C.F."/>
            <person name="Francisco L.F."/>
            <person name="Fu Q.F."/>
            <person name="Garcia-Iii R.G."/>
            <person name="Garrett T.G."/>
            <person name="Gross S.G."/>
            <person name="Gubbala S.G."/>
            <person name="Hirani K.H."/>
            <person name="Hogues M.H."/>
            <person name="Hollins B.H."/>
            <person name="Jackson L.J."/>
            <person name="Javaid M.J."/>
            <person name="Jhangiani S.J."/>
            <person name="Johnson A.J."/>
            <person name="Johnson B.J."/>
            <person name="Jones J.J."/>
            <person name="Joshi V.J."/>
            <person name="Kalu J.K."/>
            <person name="Khan N.K."/>
            <person name="Korchina V.K."/>
            <person name="Kovar C.K."/>
            <person name="Lago L.L."/>
            <person name="Lara F.L."/>
            <person name="Le T.-K.L."/>
            <person name="Lee S.L."/>
            <person name="Legall-Iii F.L."/>
            <person name="Lemon S.L."/>
            <person name="Liu J.L."/>
            <person name="Liu Y.-S.L."/>
            <person name="Liyanage D.L."/>
            <person name="Lopez J.L."/>
            <person name="Lorensuhewa L.L."/>
            <person name="Mata R.M."/>
            <person name="Mathew T.M."/>
            <person name="Mercado C.M."/>
            <person name="Mercado I.M."/>
            <person name="Morales K.M."/>
            <person name="Morgan M.M."/>
            <person name="Munidasa M.M."/>
            <person name="Ngo D.N."/>
            <person name="Nguyen L.N."/>
            <person name="Nguyen T.N."/>
            <person name="Nguyen N.N."/>
            <person name="Obregon M.O."/>
            <person name="Okwuonu G.O."/>
            <person name="Ongeri F.O."/>
            <person name="Onwere C.O."/>
            <person name="Osifeso I.O."/>
            <person name="Parra A.P."/>
            <person name="Patil S.P."/>
            <person name="Perez A.P."/>
            <person name="Perez Y.P."/>
            <person name="Pham C.P."/>
            <person name="Pu L.-L.P."/>
            <person name="Puazo M.P."/>
            <person name="Quiroz J.Q."/>
            <person name="Rouhana J.R."/>
            <person name="Ruiz M.R."/>
            <person name="Ruiz S.-J.R."/>
            <person name="Saada N.S."/>
            <person name="Santibanez J.S."/>
            <person name="Scheel M.S."/>
            <person name="Schneider B.S."/>
            <person name="Simmons D.S."/>
            <person name="Sisson I.S."/>
            <person name="Tang L.-Y.T."/>
            <person name="Thornton R.T."/>
            <person name="Tisius J.T."/>
            <person name="Toledanes G.T."/>
            <person name="Trejos Z.T."/>
            <person name="Usmani K.U."/>
            <person name="Varghese R.V."/>
            <person name="Vattathil S.V."/>
            <person name="Vee V.V."/>
            <person name="Walker D.W."/>
            <person name="Weissenberger G.W."/>
            <person name="White C.W."/>
            <person name="Williams A.W."/>
            <person name="Woodworth J.W."/>
            <person name="Wright R.W."/>
            <person name="Zhu Y.Z."/>
            <person name="Han Y.H."/>
            <person name="Newsham I.N."/>
            <person name="Nazareth L.N."/>
            <person name="Worley K.W."/>
            <person name="Muzny D.M."/>
            <person name="Rogers J.R."/>
            <person name="Gibbs R.G."/>
        </authorList>
    </citation>
    <scope>NUCLEOTIDE SEQUENCE [LARGE SCALE GENOMIC DNA]</scope>
</reference>
<keyword evidence="4" id="KW-0679">Respiratory chain</keyword>
<dbReference type="InterPro" id="IPR003422">
    <property type="entry name" value="Cyt_b-c1_6"/>
</dbReference>
<keyword evidence="6" id="KW-0249">Electron transport</keyword>
<proteinExistence type="inferred from homology"/>
<evidence type="ECO:0000313" key="11">
    <source>
        <dbReference type="Ensembl" id="ENSPANP00000056685.1"/>
    </source>
</evidence>
<evidence type="ECO:0000256" key="5">
    <source>
        <dbReference type="ARBA" id="ARBA00022792"/>
    </source>
</evidence>
<dbReference type="Proteomes" id="UP000028761">
    <property type="component" value="Chromosome 1"/>
</dbReference>
<dbReference type="Pfam" id="PF02320">
    <property type="entry name" value="UCR_hinge"/>
    <property type="match status" value="1"/>
</dbReference>
<reference evidence="11" key="3">
    <citation type="submission" date="2025-09" db="UniProtKB">
        <authorList>
            <consortium name="Ensembl"/>
        </authorList>
    </citation>
    <scope>IDENTIFICATION</scope>
</reference>
<dbReference type="AlphaFoldDB" id="A0A8I5NRK7"/>